<gene>
    <name evidence="1" type="ORF">A6X21_08870</name>
</gene>
<keyword evidence="2" id="KW-1185">Reference proteome</keyword>
<accession>A0A1C3E835</accession>
<evidence type="ECO:0000313" key="2">
    <source>
        <dbReference type="Proteomes" id="UP000094828"/>
    </source>
</evidence>
<reference evidence="1 2" key="1">
    <citation type="submission" date="2016-05" db="EMBL/GenBank/DDBJ databases">
        <title>Genomic and physiological characterization of Planctopirus sp. isolated from fresh water lake.</title>
        <authorList>
            <person name="Subhash Y."/>
            <person name="Ramana C."/>
        </authorList>
    </citation>
    <scope>NUCLEOTIDE SEQUENCE [LARGE SCALE GENOMIC DNA]</scope>
    <source>
        <strain evidence="1 2">JC280</strain>
    </source>
</reference>
<sequence>MAALTESIASSASRLPGRVVPVRADADRPCSALEGGGLLPPLRPAPEVDFLSAFFGLVLRRGCFEPESLREALTQGSVASSSLA</sequence>
<dbReference type="Proteomes" id="UP000094828">
    <property type="component" value="Unassembled WGS sequence"/>
</dbReference>
<comment type="caution">
    <text evidence="1">The sequence shown here is derived from an EMBL/GenBank/DDBJ whole genome shotgun (WGS) entry which is preliminary data.</text>
</comment>
<organism evidence="1 2">
    <name type="scientific">Planctopirus hydrillae</name>
    <dbReference type="NCBI Taxonomy" id="1841610"/>
    <lineage>
        <taxon>Bacteria</taxon>
        <taxon>Pseudomonadati</taxon>
        <taxon>Planctomycetota</taxon>
        <taxon>Planctomycetia</taxon>
        <taxon>Planctomycetales</taxon>
        <taxon>Planctomycetaceae</taxon>
        <taxon>Planctopirus</taxon>
    </lineage>
</organism>
<dbReference type="AlphaFoldDB" id="A0A1C3E835"/>
<evidence type="ECO:0000313" key="1">
    <source>
        <dbReference type="EMBL" id="ODA29396.1"/>
    </source>
</evidence>
<proteinExistence type="predicted"/>
<protein>
    <submittedName>
        <fullName evidence="1">Uncharacterized protein</fullName>
    </submittedName>
</protein>
<dbReference type="EMBL" id="LYDR01000130">
    <property type="protein sequence ID" value="ODA29396.1"/>
    <property type="molecule type" value="Genomic_DNA"/>
</dbReference>
<name>A0A1C3E835_9PLAN</name>